<comment type="caution">
    <text evidence="4">The sequence shown here is derived from an EMBL/GenBank/DDBJ whole genome shotgun (WGS) entry which is preliminary data.</text>
</comment>
<dbReference type="PANTHER" id="PTHR47198">
    <property type="entry name" value="OS05G0299300 PROTEIN"/>
    <property type="match status" value="1"/>
</dbReference>
<evidence type="ECO:0000256" key="1">
    <source>
        <dbReference type="PROSITE-ProRule" id="PRU00221"/>
    </source>
</evidence>
<keyword evidence="1" id="KW-0853">WD repeat</keyword>
<gene>
    <name evidence="4" type="ORF">ZOSMA_40G00580</name>
</gene>
<dbReference type="Proteomes" id="UP000036987">
    <property type="component" value="Unassembled WGS sequence"/>
</dbReference>
<feature type="domain" description="ARMC9 CTLH-like" evidence="3">
    <location>
        <begin position="55"/>
        <end position="170"/>
    </location>
</feature>
<evidence type="ECO:0000259" key="3">
    <source>
        <dbReference type="Pfam" id="PF23138"/>
    </source>
</evidence>
<dbReference type="InterPro" id="IPR015943">
    <property type="entry name" value="WD40/YVTN_repeat-like_dom_sf"/>
</dbReference>
<dbReference type="Pfam" id="PF23138">
    <property type="entry name" value="CTLH_Armc9"/>
    <property type="match status" value="1"/>
</dbReference>
<dbReference type="PANTHER" id="PTHR47198:SF1">
    <property type="entry name" value="WD REPEAT-CONTAINING PROTEIN 91-LIKE ISOFORM X1"/>
    <property type="match status" value="1"/>
</dbReference>
<organism evidence="4 5">
    <name type="scientific">Zostera marina</name>
    <name type="common">Eelgrass</name>
    <dbReference type="NCBI Taxonomy" id="29655"/>
    <lineage>
        <taxon>Eukaryota</taxon>
        <taxon>Viridiplantae</taxon>
        <taxon>Streptophyta</taxon>
        <taxon>Embryophyta</taxon>
        <taxon>Tracheophyta</taxon>
        <taxon>Spermatophyta</taxon>
        <taxon>Magnoliopsida</taxon>
        <taxon>Liliopsida</taxon>
        <taxon>Zosteraceae</taxon>
        <taxon>Zostera</taxon>
    </lineage>
</organism>
<evidence type="ECO:0000256" key="2">
    <source>
        <dbReference type="SAM" id="Coils"/>
    </source>
</evidence>
<dbReference type="OrthoDB" id="538223at2759"/>
<feature type="repeat" description="WD" evidence="1">
    <location>
        <begin position="621"/>
        <end position="651"/>
    </location>
</feature>
<evidence type="ECO:0000313" key="4">
    <source>
        <dbReference type="EMBL" id="KMZ63427.1"/>
    </source>
</evidence>
<feature type="repeat" description="WD" evidence="1">
    <location>
        <begin position="528"/>
        <end position="563"/>
    </location>
</feature>
<dbReference type="PROSITE" id="PS50294">
    <property type="entry name" value="WD_REPEATS_REGION"/>
    <property type="match status" value="3"/>
</dbReference>
<dbReference type="SMART" id="SM00320">
    <property type="entry name" value="WD40"/>
    <property type="match status" value="5"/>
</dbReference>
<dbReference type="Pfam" id="PF00400">
    <property type="entry name" value="WD40"/>
    <property type="match status" value="4"/>
</dbReference>
<proteinExistence type="predicted"/>
<dbReference type="AlphaFoldDB" id="A0A0K9P5B3"/>
<dbReference type="SUPFAM" id="SSF50978">
    <property type="entry name" value="WD40 repeat-like"/>
    <property type="match status" value="1"/>
</dbReference>
<keyword evidence="2" id="KW-0175">Coiled coil</keyword>
<accession>A0A0K9P5B3</accession>
<feature type="repeat" description="WD" evidence="1">
    <location>
        <begin position="340"/>
        <end position="381"/>
    </location>
</feature>
<dbReference type="InterPro" id="IPR056327">
    <property type="entry name" value="ARMC9_CTLH-like_dom"/>
</dbReference>
<dbReference type="Gene3D" id="2.130.10.10">
    <property type="entry name" value="YVTN repeat-like/Quinoprotein amine dehydrogenase"/>
    <property type="match status" value="2"/>
</dbReference>
<reference evidence="5" key="1">
    <citation type="journal article" date="2016" name="Nature">
        <title>The genome of the seagrass Zostera marina reveals angiosperm adaptation to the sea.</title>
        <authorList>
            <person name="Olsen J.L."/>
            <person name="Rouze P."/>
            <person name="Verhelst B."/>
            <person name="Lin Y.-C."/>
            <person name="Bayer T."/>
            <person name="Collen J."/>
            <person name="Dattolo E."/>
            <person name="De Paoli E."/>
            <person name="Dittami S."/>
            <person name="Maumus F."/>
            <person name="Michel G."/>
            <person name="Kersting A."/>
            <person name="Lauritano C."/>
            <person name="Lohaus R."/>
            <person name="Toepel M."/>
            <person name="Tonon T."/>
            <person name="Vanneste K."/>
            <person name="Amirebrahimi M."/>
            <person name="Brakel J."/>
            <person name="Bostroem C."/>
            <person name="Chovatia M."/>
            <person name="Grimwood J."/>
            <person name="Jenkins J.W."/>
            <person name="Jueterbock A."/>
            <person name="Mraz A."/>
            <person name="Stam W.T."/>
            <person name="Tice H."/>
            <person name="Bornberg-Bauer E."/>
            <person name="Green P.J."/>
            <person name="Pearson G.A."/>
            <person name="Procaccini G."/>
            <person name="Duarte C.M."/>
            <person name="Schmutz J."/>
            <person name="Reusch T.B.H."/>
            <person name="Van de Peer Y."/>
        </authorList>
    </citation>
    <scope>NUCLEOTIDE SEQUENCE [LARGE SCALE GENOMIC DNA]</scope>
    <source>
        <strain evidence="5">cv. Finnish</strain>
    </source>
</reference>
<evidence type="ECO:0000313" key="5">
    <source>
        <dbReference type="Proteomes" id="UP000036987"/>
    </source>
</evidence>
<sequence>MMENMQYAEEIVREFLVFRGFTSTLQIYENELSTDIGAGFQVDKILELIFSVYVPNFHGDKLVNLLTFLKQCVCSSTETVLISTLSKLEVSSFKYYVVHALQSERRDKVVEFFEANGNDLLQRHSDWMSWFAIPYLKNPRSNPQFRVYFSKEWYDALLLSFRNFLNEIFNGIRIPALLKISTEKNTVKHLKTDIKQLNTRLSELQALLEVRETEIQRLRSMAQPGSETPLHWKVGSSSNSPPIVIPLDQSNISSSEDSNKHSTSVETQPTFITDNSVSSSSNVFSETTLDLQSNSNTISIQPPRDDRVNENEKWLVFQEGRKQVEEEDFPEVKVEFQESFLGHTNPISKCRFSASGSNIASASIDGTVRVWTYDESTPTSRNATIYCGAEIMSLDWECRYDRLLLIGTANGGIKAWNVDAKRVVCDLNTTPEFPSVLDLKCSPVEPIFVSAAASRRSGSDNIDKMGFASLTVWNMKTWKAMTVLPLGKDPPAITSMCFNHNGKILAAAATDGMIHMFDMSACLQITGWPAHDSAVSSVLFGPDETSIFSLGSDGKIFEWSLQNQGQVLWSRDCRSFFSPESSNICRHEIALDSNGKRLLVTSDTVRSPLYQVQGHLSGMKSLAHSSRITTVDWHPTLPIYVTGSADHSVRVTCTL</sequence>
<dbReference type="InterPro" id="IPR001680">
    <property type="entry name" value="WD40_rpt"/>
</dbReference>
<keyword evidence="5" id="KW-1185">Reference proteome</keyword>
<dbReference type="EMBL" id="LFYR01001237">
    <property type="protein sequence ID" value="KMZ63427.1"/>
    <property type="molecule type" value="Genomic_DNA"/>
</dbReference>
<name>A0A0K9P5B3_ZOSMR</name>
<dbReference type="OMA" id="KMYLVNA"/>
<dbReference type="STRING" id="29655.A0A0K9P5B3"/>
<dbReference type="InterPro" id="IPR036322">
    <property type="entry name" value="WD40_repeat_dom_sf"/>
</dbReference>
<protein>
    <recommendedName>
        <fullName evidence="3">ARMC9 CTLH-like domain-containing protein</fullName>
    </recommendedName>
</protein>
<feature type="coiled-coil region" evidence="2">
    <location>
        <begin position="180"/>
        <end position="221"/>
    </location>
</feature>
<dbReference type="PROSITE" id="PS50082">
    <property type="entry name" value="WD_REPEATS_2"/>
    <property type="match status" value="3"/>
</dbReference>